<name>A0A0D1DX00_MYCMD</name>
<keyword evidence="3" id="KW-1185">Reference proteome</keyword>
<reference evidence="2 3" key="1">
    <citation type="journal article" date="2006" name="Nature">
        <title>Insights from the genome of the biotrophic fungal plant pathogen Ustilago maydis.</title>
        <authorList>
            <person name="Kamper J."/>
            <person name="Kahmann R."/>
            <person name="Bolker M."/>
            <person name="Ma L.J."/>
            <person name="Brefort T."/>
            <person name="Saville B.J."/>
            <person name="Banuett F."/>
            <person name="Kronstad J.W."/>
            <person name="Gold S.E."/>
            <person name="Muller O."/>
            <person name="Perlin M.H."/>
            <person name="Wosten H.A."/>
            <person name="de Vries R."/>
            <person name="Ruiz-Herrera J."/>
            <person name="Reynaga-Pena C.G."/>
            <person name="Snetselaar K."/>
            <person name="McCann M."/>
            <person name="Perez-Martin J."/>
            <person name="Feldbrugge M."/>
            <person name="Basse C.W."/>
            <person name="Steinberg G."/>
            <person name="Ibeas J.I."/>
            <person name="Holloman W."/>
            <person name="Guzman P."/>
            <person name="Farman M."/>
            <person name="Stajich J.E."/>
            <person name="Sentandreu R."/>
            <person name="Gonzalez-Prieto J.M."/>
            <person name="Kennell J.C."/>
            <person name="Molina L."/>
            <person name="Schirawski J."/>
            <person name="Mendoza-Mendoza A."/>
            <person name="Greilinger D."/>
            <person name="Munch K."/>
            <person name="Rossel N."/>
            <person name="Scherer M."/>
            <person name="Vranes M."/>
            <person name="Ladendorf O."/>
            <person name="Vincon V."/>
            <person name="Fuchs U."/>
            <person name="Sandrock B."/>
            <person name="Meng S."/>
            <person name="Ho E.C."/>
            <person name="Cahill M.J."/>
            <person name="Boyce K.J."/>
            <person name="Klose J."/>
            <person name="Klosterman S.J."/>
            <person name="Deelstra H.J."/>
            <person name="Ortiz-Castellanos L."/>
            <person name="Li W."/>
            <person name="Sanchez-Alonso P."/>
            <person name="Schreier P.H."/>
            <person name="Hauser-Hahn I."/>
            <person name="Vaupel M."/>
            <person name="Koopmann E."/>
            <person name="Friedrich G."/>
            <person name="Voss H."/>
            <person name="Schluter T."/>
            <person name="Margolis J."/>
            <person name="Platt D."/>
            <person name="Swimmer C."/>
            <person name="Gnirke A."/>
            <person name="Chen F."/>
            <person name="Vysotskaia V."/>
            <person name="Mannhaupt G."/>
            <person name="Guldener U."/>
            <person name="Munsterkotter M."/>
            <person name="Haase D."/>
            <person name="Oesterheld M."/>
            <person name="Mewes H.W."/>
            <person name="Mauceli E.W."/>
            <person name="DeCaprio D."/>
            <person name="Wade C.M."/>
            <person name="Butler J."/>
            <person name="Young S."/>
            <person name="Jaffe D.B."/>
            <person name="Calvo S."/>
            <person name="Nusbaum C."/>
            <person name="Galagan J."/>
            <person name="Birren B.W."/>
        </authorList>
    </citation>
    <scope>NUCLEOTIDE SEQUENCE [LARGE SCALE GENOMIC DNA]</scope>
    <source>
        <strain evidence="3">DSM 14603 / FGSC 9021 / UM521</strain>
    </source>
</reference>
<accession>A0A0D1DX00</accession>
<dbReference type="OrthoDB" id="5976022at2759"/>
<organism evidence="2 3">
    <name type="scientific">Mycosarcoma maydis</name>
    <name type="common">Corn smut fungus</name>
    <name type="synonym">Ustilago maydis</name>
    <dbReference type="NCBI Taxonomy" id="5270"/>
    <lineage>
        <taxon>Eukaryota</taxon>
        <taxon>Fungi</taxon>
        <taxon>Dikarya</taxon>
        <taxon>Basidiomycota</taxon>
        <taxon>Ustilaginomycotina</taxon>
        <taxon>Ustilaginomycetes</taxon>
        <taxon>Ustilaginales</taxon>
        <taxon>Ustilaginaceae</taxon>
        <taxon>Mycosarcoma</taxon>
    </lineage>
</organism>
<dbReference type="InterPro" id="IPR029052">
    <property type="entry name" value="Metallo-depent_PP-like"/>
</dbReference>
<dbReference type="GO" id="GO:0016787">
    <property type="term" value="F:hydrolase activity"/>
    <property type="evidence" value="ECO:0007669"/>
    <property type="project" value="InterPro"/>
</dbReference>
<dbReference type="EMBL" id="CM003147">
    <property type="protein sequence ID" value="KIS68749.1"/>
    <property type="molecule type" value="Genomic_DNA"/>
</dbReference>
<dbReference type="KEGG" id="uma:UMAG_10837"/>
<dbReference type="eggNOG" id="KOG0374">
    <property type="taxonomic scope" value="Eukaryota"/>
</dbReference>
<dbReference type="GeneID" id="23566811"/>
<dbReference type="InParanoid" id="A0A0D1DX00"/>
<dbReference type="Proteomes" id="UP000000561">
    <property type="component" value="Chromosome 8"/>
</dbReference>
<dbReference type="AlphaFoldDB" id="A0A0D1DX00"/>
<dbReference type="STRING" id="237631.A0A0D1DX00"/>
<feature type="domain" description="Calcineurin-like phosphoesterase" evidence="1">
    <location>
        <begin position="65"/>
        <end position="310"/>
    </location>
</feature>
<evidence type="ECO:0000259" key="1">
    <source>
        <dbReference type="Pfam" id="PF00149"/>
    </source>
</evidence>
<dbReference type="RefSeq" id="XP_011389821.1">
    <property type="nucleotide sequence ID" value="XM_011391519.1"/>
</dbReference>
<evidence type="ECO:0000313" key="3">
    <source>
        <dbReference type="Proteomes" id="UP000000561"/>
    </source>
</evidence>
<dbReference type="PANTHER" id="PTHR46546:SF4">
    <property type="entry name" value="SHEWANELLA-LIKE PROTEIN PHOSPHATASE 1"/>
    <property type="match status" value="1"/>
</dbReference>
<dbReference type="Gene3D" id="3.60.21.10">
    <property type="match status" value="1"/>
</dbReference>
<dbReference type="InterPro" id="IPR004843">
    <property type="entry name" value="Calcineurin-like_PHP"/>
</dbReference>
<proteinExistence type="predicted"/>
<dbReference type="SUPFAM" id="SSF56300">
    <property type="entry name" value="Metallo-dependent phosphatases"/>
    <property type="match status" value="1"/>
</dbReference>
<evidence type="ECO:0000313" key="2">
    <source>
        <dbReference type="EMBL" id="KIS68749.1"/>
    </source>
</evidence>
<protein>
    <recommendedName>
        <fullName evidence="1">Calcineurin-like phosphoesterase domain-containing protein</fullName>
    </recommendedName>
</protein>
<dbReference type="FunCoup" id="A0A0D1DX00">
    <property type="interactions" value="4"/>
</dbReference>
<sequence>MMSISAAMRLVIHGFIAMGLYSGYRYYSWRDISSSTSLTTTGSHTHGSLGPGASLADGRTAISRRTVAVADLHGDLDHALNVLSMASIVSRTRSADHAYTWIGGHDTLVSTGDIVDRGDDTIALYRLFVSLRQQARLAGGEVKNCLGNHEVMNAIGDWRYVTKADVESFGGVQARRHAMSDQGWIGQEWLHNYNVTHTISLLPETHPALPPNYTPPRVSFVHGGITPQYAALGIDFINTVGHSLLLKGLSSQPNSWLPPNTTSDEQALWSEHGPLWYRGYATDRLSHACANAEKATKSLAVNQLVMGHTPHFDGFVTRCNNTILLIDTGISRAYGGQQSALIIDFDLIPIDKVRPDGTKLWIQKQSLTALYKARPPKILSQTQSDSWH</sequence>
<dbReference type="Pfam" id="PF00149">
    <property type="entry name" value="Metallophos"/>
    <property type="match status" value="1"/>
</dbReference>
<dbReference type="PANTHER" id="PTHR46546">
    <property type="entry name" value="SHEWANELLA-LIKE PROTEIN PHOSPHATASE 1"/>
    <property type="match status" value="1"/>
</dbReference>
<gene>
    <name evidence="2" type="ORF">UMAG_10837</name>
</gene>
<dbReference type="VEuPathDB" id="FungiDB:UMAG_10837"/>